<reference evidence="2 3" key="1">
    <citation type="submission" date="2016-10" db="EMBL/GenBank/DDBJ databases">
        <authorList>
            <person name="Varghese N."/>
            <person name="Submissions S."/>
        </authorList>
    </citation>
    <scope>NUCLEOTIDE SEQUENCE [LARGE SCALE GENOMIC DNA]</scope>
    <source>
        <strain evidence="3">YIM D21,KCTC 23444,ACCC 10710</strain>
    </source>
</reference>
<accession>A0A1I2AQ19</accession>
<sequence>MRRLASLALILALAACADGGRELRQPFEPLGDFRLGHAVVTATNLQKGPVSRDASKEEWIAAVDAALEERFRRYEGDQLYHLGVSVEGYVLAQPGIPLVLSPKSVLIVRVSVLRDGEYEDVAEARLHPEAKEINVLEAPSADTLVGSGVTQTKQEQMTALSRNAALLIETWMRRQARAEGWFGGLDAVEPAAAGRGEEVAQAAE</sequence>
<evidence type="ECO:0000313" key="3">
    <source>
        <dbReference type="Proteomes" id="UP000325289"/>
    </source>
</evidence>
<gene>
    <name evidence="2" type="ORF">SAMN04515678_1102</name>
</gene>
<keyword evidence="3" id="KW-1185">Reference proteome</keyword>
<dbReference type="OrthoDB" id="7834608at2"/>
<dbReference type="EMBL" id="FOMS01000010">
    <property type="protein sequence ID" value="SFE45668.1"/>
    <property type="molecule type" value="Genomic_DNA"/>
</dbReference>
<evidence type="ECO:0000256" key="1">
    <source>
        <dbReference type="SAM" id="SignalP"/>
    </source>
</evidence>
<protein>
    <recommendedName>
        <fullName evidence="4">DUF3313 domain-containing protein</fullName>
    </recommendedName>
</protein>
<feature type="signal peptide" evidence="1">
    <location>
        <begin position="1"/>
        <end position="17"/>
    </location>
</feature>
<name>A0A1I2AQ19_9RHOB</name>
<dbReference type="RefSeq" id="WP_149756802.1">
    <property type="nucleotide sequence ID" value="NZ_FOMS01000010.1"/>
</dbReference>
<keyword evidence="1" id="KW-0732">Signal</keyword>
<dbReference type="PROSITE" id="PS51257">
    <property type="entry name" value="PROKAR_LIPOPROTEIN"/>
    <property type="match status" value="1"/>
</dbReference>
<feature type="chain" id="PRO_5009302095" description="DUF3313 domain-containing protein" evidence="1">
    <location>
        <begin position="18"/>
        <end position="204"/>
    </location>
</feature>
<dbReference type="Proteomes" id="UP000325289">
    <property type="component" value="Unassembled WGS sequence"/>
</dbReference>
<dbReference type="AlphaFoldDB" id="A0A1I2AQ19"/>
<proteinExistence type="predicted"/>
<organism evidence="2 3">
    <name type="scientific">Roseivivax sediminis</name>
    <dbReference type="NCBI Taxonomy" id="936889"/>
    <lineage>
        <taxon>Bacteria</taxon>
        <taxon>Pseudomonadati</taxon>
        <taxon>Pseudomonadota</taxon>
        <taxon>Alphaproteobacteria</taxon>
        <taxon>Rhodobacterales</taxon>
        <taxon>Roseobacteraceae</taxon>
        <taxon>Roseivivax</taxon>
    </lineage>
</organism>
<evidence type="ECO:0000313" key="2">
    <source>
        <dbReference type="EMBL" id="SFE45668.1"/>
    </source>
</evidence>
<evidence type="ECO:0008006" key="4">
    <source>
        <dbReference type="Google" id="ProtNLM"/>
    </source>
</evidence>